<dbReference type="InterPro" id="IPR023803">
    <property type="entry name" value="Ribosomal_bS16_dom_sf"/>
</dbReference>
<dbReference type="NCBIfam" id="TIGR00002">
    <property type="entry name" value="S16"/>
    <property type="match status" value="1"/>
</dbReference>
<comment type="caution">
    <text evidence="4">The sequence shown here is derived from an EMBL/GenBank/DDBJ whole genome shotgun (WGS) entry which is preliminary data.</text>
</comment>
<keyword evidence="2 3" id="KW-0687">Ribonucleoprotein</keyword>
<protein>
    <recommendedName>
        <fullName evidence="3">Small ribosomal subunit protein bS16</fullName>
    </recommendedName>
</protein>
<evidence type="ECO:0000256" key="3">
    <source>
        <dbReference type="HAMAP-Rule" id="MF_00385"/>
    </source>
</evidence>
<sequence>MAIKMRLQRFGVHKRPFYRVVASESRNARDGKFLEILGTYDTILNIIKLDHNKIQKWLSDGAQMTKTVKKILKKDKFVTNSQSTEK</sequence>
<dbReference type="RefSeq" id="WP_023161574.1">
    <property type="nucleotide sequence ID" value="NC_022588.1"/>
</dbReference>
<dbReference type="GO" id="GO:0006412">
    <property type="term" value="P:translation"/>
    <property type="evidence" value="ECO:0007669"/>
    <property type="project" value="UniProtKB-UniRule"/>
</dbReference>
<dbReference type="SUPFAM" id="SSF54565">
    <property type="entry name" value="Ribosomal protein S16"/>
    <property type="match status" value="1"/>
</dbReference>
<evidence type="ECO:0000313" key="5">
    <source>
        <dbReference type="Proteomes" id="UP000283896"/>
    </source>
</evidence>
<dbReference type="GO" id="GO:0003735">
    <property type="term" value="F:structural constituent of ribosome"/>
    <property type="evidence" value="ECO:0007669"/>
    <property type="project" value="InterPro"/>
</dbReference>
<dbReference type="GO" id="GO:0005737">
    <property type="term" value="C:cytoplasm"/>
    <property type="evidence" value="ECO:0007669"/>
    <property type="project" value="UniProtKB-ARBA"/>
</dbReference>
<reference evidence="5" key="1">
    <citation type="submission" date="2016-11" db="EMBL/GenBank/DDBJ databases">
        <title>Genome sequence of Candidatus Phytoplasma solani strain SA-1.</title>
        <authorList>
            <person name="Haryono M."/>
            <person name="Samarzija I."/>
            <person name="Seruga Music M."/>
            <person name="Hogenhout S."/>
            <person name="Kuo C.-H."/>
        </authorList>
    </citation>
    <scope>NUCLEOTIDE SEQUENCE [LARGE SCALE GENOMIC DNA]</scope>
    <source>
        <strain evidence="5">SA-1</strain>
    </source>
</reference>
<evidence type="ECO:0000256" key="1">
    <source>
        <dbReference type="ARBA" id="ARBA00022980"/>
    </source>
</evidence>
<dbReference type="OrthoDB" id="9807878at2"/>
<dbReference type="PANTHER" id="PTHR12919:SF20">
    <property type="entry name" value="SMALL RIBOSOMAL SUBUNIT PROTEIN BS16M"/>
    <property type="match status" value="1"/>
</dbReference>
<comment type="similarity">
    <text evidence="3">Belongs to the bacterial ribosomal protein bS16 family.</text>
</comment>
<evidence type="ECO:0000256" key="2">
    <source>
        <dbReference type="ARBA" id="ARBA00023274"/>
    </source>
</evidence>
<evidence type="ECO:0000313" key="4">
    <source>
        <dbReference type="EMBL" id="RMI88635.1"/>
    </source>
</evidence>
<dbReference type="Pfam" id="PF00886">
    <property type="entry name" value="Ribosomal_S16"/>
    <property type="match status" value="1"/>
</dbReference>
<accession>A0A421NXA6</accession>
<dbReference type="InterPro" id="IPR000307">
    <property type="entry name" value="Ribosomal_bS16"/>
</dbReference>
<dbReference type="Gene3D" id="3.30.1320.10">
    <property type="match status" value="1"/>
</dbReference>
<dbReference type="HAMAP" id="MF_00385">
    <property type="entry name" value="Ribosomal_bS16"/>
    <property type="match status" value="1"/>
</dbReference>
<gene>
    <name evidence="3 4" type="primary">rpsP</name>
    <name evidence="4" type="ORF">PSSA1_v1c4600</name>
</gene>
<dbReference type="AlphaFoldDB" id="A0A421NXA6"/>
<organism evidence="4 5">
    <name type="scientific">Candidatus Phytoplasma solani</name>
    <dbReference type="NCBI Taxonomy" id="69896"/>
    <lineage>
        <taxon>Bacteria</taxon>
        <taxon>Bacillati</taxon>
        <taxon>Mycoplasmatota</taxon>
        <taxon>Mollicutes</taxon>
        <taxon>Acholeplasmatales</taxon>
        <taxon>Acholeplasmataceae</taxon>
        <taxon>Candidatus Phytoplasma</taxon>
        <taxon>16SrXII (Stolbur group)</taxon>
    </lineage>
</organism>
<dbReference type="Proteomes" id="UP000283896">
    <property type="component" value="Unassembled WGS sequence"/>
</dbReference>
<proteinExistence type="inferred from homology"/>
<dbReference type="KEGG" id="psol:S284_04520"/>
<keyword evidence="5" id="KW-1185">Reference proteome</keyword>
<dbReference type="PANTHER" id="PTHR12919">
    <property type="entry name" value="30S RIBOSOMAL PROTEIN S16"/>
    <property type="match status" value="1"/>
</dbReference>
<name>A0A421NXA6_9MOLU</name>
<dbReference type="GO" id="GO:0015935">
    <property type="term" value="C:small ribosomal subunit"/>
    <property type="evidence" value="ECO:0007669"/>
    <property type="project" value="TreeGrafter"/>
</dbReference>
<dbReference type="STRING" id="69896.S284_04520"/>
<dbReference type="EMBL" id="MPBG01000006">
    <property type="protein sequence ID" value="RMI88635.1"/>
    <property type="molecule type" value="Genomic_DNA"/>
</dbReference>
<keyword evidence="1 3" id="KW-0689">Ribosomal protein</keyword>